<name>A0AAU7P0D0_9GAMM</name>
<gene>
    <name evidence="1" type="ORF">Q9L42_020570</name>
</gene>
<dbReference type="RefSeq" id="WP_349432809.1">
    <property type="nucleotide sequence ID" value="NZ_CP157744.1"/>
</dbReference>
<keyword evidence="1" id="KW-0614">Plasmid</keyword>
<proteinExistence type="predicted"/>
<evidence type="ECO:0000313" key="1">
    <source>
        <dbReference type="EMBL" id="XBS22708.1"/>
    </source>
</evidence>
<organism evidence="1 2">
    <name type="scientific">Methylomarinum roseum</name>
    <dbReference type="NCBI Taxonomy" id="3067653"/>
    <lineage>
        <taxon>Bacteria</taxon>
        <taxon>Pseudomonadati</taxon>
        <taxon>Pseudomonadota</taxon>
        <taxon>Gammaproteobacteria</taxon>
        <taxon>Methylococcales</taxon>
        <taxon>Methylococcaceae</taxon>
        <taxon>Methylomarinum</taxon>
    </lineage>
</organism>
<accession>A0AAU7P0D0</accession>
<dbReference type="AlphaFoldDB" id="A0AAU7P0D0"/>
<dbReference type="KEGG" id="mech:Q9L42_020570"/>
<protein>
    <recommendedName>
        <fullName evidence="3">Xylose isomerase-like TIM barrel domain-containing protein</fullName>
    </recommendedName>
</protein>
<keyword evidence="2" id="KW-1185">Reference proteome</keyword>
<dbReference type="EMBL" id="CP157744">
    <property type="protein sequence ID" value="XBS22708.1"/>
    <property type="molecule type" value="Genomic_DNA"/>
</dbReference>
<geneLocation type="plasmid" evidence="1 2">
    <name>unnamed2</name>
</geneLocation>
<dbReference type="Proteomes" id="UP001225378">
    <property type="component" value="Plasmid unnamed2"/>
</dbReference>
<reference evidence="1 2" key="1">
    <citation type="journal article" date="2024" name="Microbiology">
        <title>Methylomarinum rosea sp. nov., a novel halophilic methanotrophic bacterium from the hypersaline Lake Elton.</title>
        <authorList>
            <person name="Suleimanov R.Z."/>
            <person name="Oshkin I.Y."/>
            <person name="Danilova O.V."/>
            <person name="Suzina N.E."/>
            <person name="Dedysh S.N."/>
        </authorList>
    </citation>
    <scope>NUCLEOTIDE SEQUENCE [LARGE SCALE GENOMIC DNA]</scope>
    <source>
        <strain evidence="1 2">Ch1-1</strain>
        <plasmid evidence="2">unnamed2</plasmid>
    </source>
</reference>
<evidence type="ECO:0008006" key="3">
    <source>
        <dbReference type="Google" id="ProtNLM"/>
    </source>
</evidence>
<evidence type="ECO:0000313" key="2">
    <source>
        <dbReference type="Proteomes" id="UP001225378"/>
    </source>
</evidence>
<sequence>MRTTQQIKLYPNGSSASYPGMRFLQAVEQLASTSEPLWGEIKLDHCQLCPQNFGVLTDEVIDQLRTTFPNTRFRLHANVRIPGHKRSGRTLGDIEGDALLYYQALSRINHSLCGQPYTLHPGRKDSLLQLLENSNRLTDLFGVPVGIEGMYPGYAIGAWADYLWLLNSGAYYALDLSHLNIVVHREKKQELSLLSELIHSDKCLEIHVSGNNGLKDHHALLEETPWWYETLCSAYPDSNAILFTEGNQIHKKY</sequence>